<evidence type="ECO:0000313" key="2">
    <source>
        <dbReference type="EMBL" id="KAH9644588.1"/>
    </source>
</evidence>
<dbReference type="EMBL" id="JACEFF010000077">
    <property type="protein sequence ID" value="KAH9644588.1"/>
    <property type="molecule type" value="Genomic_DNA"/>
</dbReference>
<comment type="caution">
    <text evidence="2">The sequence shown here is derived from an EMBL/GenBank/DDBJ whole genome shotgun (WGS) entry which is preliminary data.</text>
</comment>
<sequence length="101" mass="10609">MRAFALLALCLAAVMVVTRLTDGAFVLGRPGPTVVASFTTSPRSSFTALLTLEVWTTILLSCAPPPSSLSTTMSALLPLQDRITTLAIINQSGLPDGVIFM</sequence>
<feature type="signal peptide" evidence="1">
    <location>
        <begin position="1"/>
        <end position="23"/>
    </location>
</feature>
<gene>
    <name evidence="2" type="ORF">HF086_009163</name>
</gene>
<evidence type="ECO:0008006" key="4">
    <source>
        <dbReference type="Google" id="ProtNLM"/>
    </source>
</evidence>
<proteinExistence type="predicted"/>
<evidence type="ECO:0000256" key="1">
    <source>
        <dbReference type="SAM" id="SignalP"/>
    </source>
</evidence>
<evidence type="ECO:0000313" key="3">
    <source>
        <dbReference type="Proteomes" id="UP000814243"/>
    </source>
</evidence>
<feature type="chain" id="PRO_5037847366" description="Secreted protein" evidence="1">
    <location>
        <begin position="24"/>
        <end position="101"/>
    </location>
</feature>
<protein>
    <recommendedName>
        <fullName evidence="4">Secreted protein</fullName>
    </recommendedName>
</protein>
<dbReference type="Proteomes" id="UP000814243">
    <property type="component" value="Unassembled WGS sequence"/>
</dbReference>
<accession>A0A922MX43</accession>
<organism evidence="2 3">
    <name type="scientific">Spodoptera exigua</name>
    <name type="common">Beet armyworm</name>
    <name type="synonym">Noctua fulgens</name>
    <dbReference type="NCBI Taxonomy" id="7107"/>
    <lineage>
        <taxon>Eukaryota</taxon>
        <taxon>Metazoa</taxon>
        <taxon>Ecdysozoa</taxon>
        <taxon>Arthropoda</taxon>
        <taxon>Hexapoda</taxon>
        <taxon>Insecta</taxon>
        <taxon>Pterygota</taxon>
        <taxon>Neoptera</taxon>
        <taxon>Endopterygota</taxon>
        <taxon>Lepidoptera</taxon>
        <taxon>Glossata</taxon>
        <taxon>Ditrysia</taxon>
        <taxon>Noctuoidea</taxon>
        <taxon>Noctuidae</taxon>
        <taxon>Amphipyrinae</taxon>
        <taxon>Spodoptera</taxon>
    </lineage>
</organism>
<keyword evidence="1" id="KW-0732">Signal</keyword>
<dbReference type="AlphaFoldDB" id="A0A922MX43"/>
<reference evidence="2" key="1">
    <citation type="journal article" date="2021" name="G3 (Bethesda)">
        <title>Genome and transcriptome analysis of the beet armyworm Spodoptera exigua reveals targets for pest control. .</title>
        <authorList>
            <person name="Simon S."/>
            <person name="Breeschoten T."/>
            <person name="Jansen H.J."/>
            <person name="Dirks R.P."/>
            <person name="Schranz M.E."/>
            <person name="Ros V.I.D."/>
        </authorList>
    </citation>
    <scope>NUCLEOTIDE SEQUENCE</scope>
    <source>
        <strain evidence="2">TB_SE_WUR_2020</strain>
    </source>
</reference>
<name>A0A922MX43_SPOEX</name>